<evidence type="ECO:0000256" key="1">
    <source>
        <dbReference type="ARBA" id="ARBA00004496"/>
    </source>
</evidence>
<dbReference type="GO" id="GO:0008360">
    <property type="term" value="P:regulation of cell shape"/>
    <property type="evidence" value="ECO:0007669"/>
    <property type="project" value="UniProtKB-KW"/>
</dbReference>
<keyword evidence="12" id="KW-0670">Pyruvate</keyword>
<keyword evidence="8 12" id="KW-0131">Cell cycle</keyword>
<evidence type="ECO:0000256" key="11">
    <source>
        <dbReference type="ARBA" id="ARBA00047527"/>
    </source>
</evidence>
<dbReference type="InterPro" id="IPR036968">
    <property type="entry name" value="Enolpyruvate_Tfrase_sf"/>
</dbReference>
<comment type="subcellular location">
    <subcellularLocation>
        <location evidence="1 12">Cytoplasm</location>
    </subcellularLocation>
</comment>
<dbReference type="PATRIC" id="fig|476272.21.peg.724"/>
<evidence type="ECO:0000256" key="12">
    <source>
        <dbReference type="HAMAP-Rule" id="MF_00111"/>
    </source>
</evidence>
<reference evidence="14 15" key="2">
    <citation type="submission" date="2009-02" db="EMBL/GenBank/DDBJ databases">
        <title>Draft genome sequence of Blautia hydrogenotrophica DSM 10507 (Ruminococcus hydrogenotrophicus DSM 10507).</title>
        <authorList>
            <person name="Sudarsanam P."/>
            <person name="Ley R."/>
            <person name="Guruge J."/>
            <person name="Turnbaugh P.J."/>
            <person name="Mahowald M."/>
            <person name="Liep D."/>
            <person name="Gordon J."/>
        </authorList>
    </citation>
    <scope>NUCLEOTIDE SEQUENCE [LARGE SCALE GENOMIC DNA]</scope>
    <source>
        <strain evidence="15">DSM 10507 / JCM 14656 / S5a33</strain>
    </source>
</reference>
<dbReference type="NCBIfam" id="NF006873">
    <property type="entry name" value="PRK09369.1"/>
    <property type="match status" value="1"/>
</dbReference>
<dbReference type="GO" id="GO:0005737">
    <property type="term" value="C:cytoplasm"/>
    <property type="evidence" value="ECO:0007669"/>
    <property type="project" value="UniProtKB-SubCell"/>
</dbReference>
<dbReference type="InterPro" id="IPR013792">
    <property type="entry name" value="RNA3'P_cycl/enolpyr_Trfase_a/b"/>
</dbReference>
<feature type="binding site" evidence="12">
    <location>
        <position position="314"/>
    </location>
    <ligand>
        <name>UDP-N-acetyl-alpha-D-glucosamine</name>
        <dbReference type="ChEBI" id="CHEBI:57705"/>
    </ligand>
</feature>
<evidence type="ECO:0000256" key="4">
    <source>
        <dbReference type="ARBA" id="ARBA00022618"/>
    </source>
</evidence>
<dbReference type="SUPFAM" id="SSF55205">
    <property type="entry name" value="EPT/RTPC-like"/>
    <property type="match status" value="1"/>
</dbReference>
<protein>
    <recommendedName>
        <fullName evidence="12">UDP-N-acetylglucosamine 1-carboxyvinyltransferase</fullName>
        <ecNumber evidence="12">2.5.1.7</ecNumber>
    </recommendedName>
    <alternativeName>
        <fullName evidence="12">Enoylpyruvate transferase</fullName>
    </alternativeName>
    <alternativeName>
        <fullName evidence="12">UDP-N-acetylglucosamine enolpyruvyl transferase</fullName>
        <shortName evidence="12">EPT</shortName>
    </alternativeName>
</protein>
<dbReference type="InterPro" id="IPR050068">
    <property type="entry name" value="MurA_subfamily"/>
</dbReference>
<feature type="binding site" evidence="12">
    <location>
        <position position="336"/>
    </location>
    <ligand>
        <name>UDP-N-acetyl-alpha-D-glucosamine</name>
        <dbReference type="ChEBI" id="CHEBI:57705"/>
    </ligand>
</feature>
<dbReference type="GO" id="GO:0019277">
    <property type="term" value="P:UDP-N-acetylgalactosamine biosynthetic process"/>
    <property type="evidence" value="ECO:0007669"/>
    <property type="project" value="InterPro"/>
</dbReference>
<comment type="similarity">
    <text evidence="10 12">Belongs to the EPSP synthase family. MurA subfamily.</text>
</comment>
<evidence type="ECO:0000256" key="5">
    <source>
        <dbReference type="ARBA" id="ARBA00022679"/>
    </source>
</evidence>
<keyword evidence="4 12" id="KW-0132">Cell division</keyword>
<dbReference type="Pfam" id="PF00275">
    <property type="entry name" value="EPSP_synthase"/>
    <property type="match status" value="1"/>
</dbReference>
<keyword evidence="5 12" id="KW-0808">Transferase</keyword>
<dbReference type="GeneID" id="86822809"/>
<evidence type="ECO:0000256" key="2">
    <source>
        <dbReference type="ARBA" id="ARBA00004752"/>
    </source>
</evidence>
<feature type="binding site" evidence="12">
    <location>
        <position position="101"/>
    </location>
    <ligand>
        <name>UDP-N-acetyl-alpha-D-glucosamine</name>
        <dbReference type="ChEBI" id="CHEBI:57705"/>
    </ligand>
</feature>
<dbReference type="PANTHER" id="PTHR43783:SF1">
    <property type="entry name" value="UDP-N-ACETYLGLUCOSAMINE 1-CARBOXYVINYLTRANSFERASE"/>
    <property type="match status" value="1"/>
</dbReference>
<dbReference type="GO" id="GO:0071555">
    <property type="term" value="P:cell wall organization"/>
    <property type="evidence" value="ECO:0007669"/>
    <property type="project" value="UniProtKB-KW"/>
</dbReference>
<feature type="binding site" evidence="12">
    <location>
        <begin position="130"/>
        <end position="134"/>
    </location>
    <ligand>
        <name>UDP-N-acetyl-alpha-D-glucosamine</name>
        <dbReference type="ChEBI" id="CHEBI:57705"/>
    </ligand>
</feature>
<keyword evidence="9 12" id="KW-0961">Cell wall biogenesis/degradation</keyword>
<accession>C0CNZ5</accession>
<evidence type="ECO:0000259" key="13">
    <source>
        <dbReference type="Pfam" id="PF00275"/>
    </source>
</evidence>
<dbReference type="PANTHER" id="PTHR43783">
    <property type="entry name" value="UDP-N-ACETYLGLUCOSAMINE 1-CARBOXYVINYLTRANSFERASE"/>
    <property type="match status" value="1"/>
</dbReference>
<dbReference type="GO" id="GO:0051301">
    <property type="term" value="P:cell division"/>
    <property type="evidence" value="ECO:0007669"/>
    <property type="project" value="UniProtKB-KW"/>
</dbReference>
<dbReference type="NCBIfam" id="TIGR01072">
    <property type="entry name" value="murA"/>
    <property type="match status" value="1"/>
</dbReference>
<dbReference type="UniPathway" id="UPA00219"/>
<evidence type="ECO:0000256" key="3">
    <source>
        <dbReference type="ARBA" id="ARBA00022490"/>
    </source>
</evidence>
<keyword evidence="3 12" id="KW-0963">Cytoplasm</keyword>
<dbReference type="InterPro" id="IPR001986">
    <property type="entry name" value="Enolpyruvate_Tfrase_dom"/>
</dbReference>
<dbReference type="InterPro" id="IPR005750">
    <property type="entry name" value="UDP_GlcNAc_COvinyl_MurA"/>
</dbReference>
<keyword evidence="15" id="KW-1185">Reference proteome</keyword>
<dbReference type="EC" id="2.5.1.7" evidence="12"/>
<evidence type="ECO:0000256" key="7">
    <source>
        <dbReference type="ARBA" id="ARBA00022984"/>
    </source>
</evidence>
<comment type="catalytic activity">
    <reaction evidence="11 12">
        <text>phosphoenolpyruvate + UDP-N-acetyl-alpha-D-glucosamine = UDP-N-acetyl-3-O-(1-carboxyvinyl)-alpha-D-glucosamine + phosphate</text>
        <dbReference type="Rhea" id="RHEA:18681"/>
        <dbReference type="ChEBI" id="CHEBI:43474"/>
        <dbReference type="ChEBI" id="CHEBI:57705"/>
        <dbReference type="ChEBI" id="CHEBI:58702"/>
        <dbReference type="ChEBI" id="CHEBI:68483"/>
        <dbReference type="EC" id="2.5.1.7"/>
    </reaction>
</comment>
<gene>
    <name evidence="12" type="primary">murA</name>
    <name evidence="14" type="ORF">RUMHYD_02596</name>
</gene>
<dbReference type="CDD" id="cd01555">
    <property type="entry name" value="UdpNAET"/>
    <property type="match status" value="1"/>
</dbReference>
<name>C0CNZ5_BLAHS</name>
<feature type="domain" description="Enolpyruvate transferase" evidence="13">
    <location>
        <begin position="17"/>
        <end position="415"/>
    </location>
</feature>
<evidence type="ECO:0000256" key="8">
    <source>
        <dbReference type="ARBA" id="ARBA00023306"/>
    </source>
</evidence>
<feature type="active site" description="Proton donor" evidence="12">
    <location>
        <position position="125"/>
    </location>
</feature>
<sequence>MRRYLGVQRVDAIRIIGGRPLEGSIYIQGSKNAALPMMAAALLHEGTTVLHNCPRIADVFCMEEILRELGADTFWEEHSLHIDCSRIGKSHVDQNYAKKMRSSVILLGALLGRKKEGTIGYPGGCVIGQRPVDLHLRVLRCLGAKIWQTEEGISADAKEMTGGEFIFPQRSVGATEQGILAAVRLPGVTKLYNCAQEPEILWLQKMLNEMGADVSGAQSGQICIYGGNALRDCEFWVPPDRIVAGTYLCASAITRGRLTIQNPPVGEIQAFLEVYRKMGGQYEFNSGKLLADSRRATKAVSFVETKEYPGFPTDLQSPLMAVLAVADGVSHIRENIFEDRFKTAWELNKMGATIQVSGQEARIEGCQNLRGATVEARELRGGAALMLAGLAADGETILTGSAYIDRGYERICEDMISLGGRIERYR</sequence>
<dbReference type="GO" id="GO:0008760">
    <property type="term" value="F:UDP-N-acetylglucosamine 1-carboxyvinyltransferase activity"/>
    <property type="evidence" value="ECO:0007669"/>
    <property type="project" value="UniProtKB-UniRule"/>
</dbReference>
<dbReference type="eggNOG" id="COG0766">
    <property type="taxonomic scope" value="Bacteria"/>
</dbReference>
<evidence type="ECO:0000256" key="9">
    <source>
        <dbReference type="ARBA" id="ARBA00023316"/>
    </source>
</evidence>
<dbReference type="GO" id="GO:0009252">
    <property type="term" value="P:peptidoglycan biosynthetic process"/>
    <property type="evidence" value="ECO:0007669"/>
    <property type="project" value="UniProtKB-UniRule"/>
</dbReference>
<proteinExistence type="inferred from homology"/>
<comment type="function">
    <text evidence="12">Cell wall formation. Adds enolpyruvyl to UDP-N-acetylglucosamine.</text>
</comment>
<evidence type="ECO:0000256" key="6">
    <source>
        <dbReference type="ARBA" id="ARBA00022960"/>
    </source>
</evidence>
<dbReference type="HOGENOM" id="CLU_027387_0_0_9"/>
<dbReference type="Proteomes" id="UP000003100">
    <property type="component" value="Unassembled WGS sequence"/>
</dbReference>
<dbReference type="RefSeq" id="WP_005950083.1">
    <property type="nucleotide sequence ID" value="NZ_CP136423.1"/>
</dbReference>
<evidence type="ECO:0000256" key="10">
    <source>
        <dbReference type="ARBA" id="ARBA00038367"/>
    </source>
</evidence>
<feature type="modified residue" description="2-(S-cysteinyl)pyruvic acid O-phosphothioketal" evidence="12">
    <location>
        <position position="125"/>
    </location>
</feature>
<evidence type="ECO:0000313" key="15">
    <source>
        <dbReference type="Proteomes" id="UP000003100"/>
    </source>
</evidence>
<evidence type="ECO:0000313" key="14">
    <source>
        <dbReference type="EMBL" id="EEG48496.1"/>
    </source>
</evidence>
<dbReference type="EMBL" id="ACBZ01000141">
    <property type="protein sequence ID" value="EEG48496.1"/>
    <property type="molecule type" value="Genomic_DNA"/>
</dbReference>
<dbReference type="HAMAP" id="MF_00111">
    <property type="entry name" value="MurA"/>
    <property type="match status" value="1"/>
</dbReference>
<comment type="caution">
    <text evidence="12">Lacks conserved residue(s) required for the propagation of feature annotation.</text>
</comment>
<keyword evidence="7 12" id="KW-0573">Peptidoglycan synthesis</keyword>
<organism evidence="14 15">
    <name type="scientific">Blautia hydrogenotrophica (strain DSM 10507 / JCM 14656 / S5a33)</name>
    <name type="common">Ruminococcus hydrogenotrophicus</name>
    <dbReference type="NCBI Taxonomy" id="476272"/>
    <lineage>
        <taxon>Bacteria</taxon>
        <taxon>Bacillati</taxon>
        <taxon>Bacillota</taxon>
        <taxon>Clostridia</taxon>
        <taxon>Lachnospirales</taxon>
        <taxon>Lachnospiraceae</taxon>
        <taxon>Blautia</taxon>
    </lineage>
</organism>
<reference evidence="14 15" key="1">
    <citation type="submission" date="2009-01" db="EMBL/GenBank/DDBJ databases">
        <authorList>
            <person name="Fulton L."/>
            <person name="Clifton S."/>
            <person name="Fulton B."/>
            <person name="Xu J."/>
            <person name="Minx P."/>
            <person name="Pepin K.H."/>
            <person name="Johnson M."/>
            <person name="Bhonagiri V."/>
            <person name="Nash W.E."/>
            <person name="Mardis E.R."/>
            <person name="Wilson R.K."/>
        </authorList>
    </citation>
    <scope>NUCLEOTIDE SEQUENCE [LARGE SCALE GENOMIC DNA]</scope>
    <source>
        <strain evidence="15">DSM 10507 / JCM 14656 / S5a33</strain>
    </source>
</reference>
<comment type="pathway">
    <text evidence="2 12">Cell wall biogenesis; peptidoglycan biosynthesis.</text>
</comment>
<feature type="binding site" evidence="12">
    <location>
        <begin position="31"/>
        <end position="32"/>
    </location>
    <ligand>
        <name>phosphoenolpyruvate</name>
        <dbReference type="ChEBI" id="CHEBI:58702"/>
    </ligand>
</feature>
<keyword evidence="6 12" id="KW-0133">Cell shape</keyword>
<dbReference type="AlphaFoldDB" id="C0CNZ5"/>
<dbReference type="Gene3D" id="3.65.10.10">
    <property type="entry name" value="Enolpyruvate transferase domain"/>
    <property type="match status" value="2"/>
</dbReference>